<dbReference type="EMBL" id="HBGS01035671">
    <property type="protein sequence ID" value="CAD9440852.1"/>
    <property type="molecule type" value="Transcribed_RNA"/>
</dbReference>
<dbReference type="AlphaFoldDB" id="A0A7S2D0G0"/>
<feature type="region of interest" description="Disordered" evidence="1">
    <location>
        <begin position="168"/>
        <end position="200"/>
    </location>
</feature>
<feature type="compositionally biased region" description="Basic and acidic residues" evidence="1">
    <location>
        <begin position="168"/>
        <end position="177"/>
    </location>
</feature>
<sequence length="257" mass="28082">MTAMVDLMLEENDFEFIEEDTFARMQRLESVHLEQNLRLASLPYFSPSLVELHIEGCLGLGVVTLSEWLMTISSPPYSVAKIGLPDGTSVGLFCDKSIHDFIIERLPETNLDRSSHNGTSFEAETMADTPSTETMATNISSFSFSPPHARRLNSALDNLAVSKLEDIREPVESRDSTCAELPSGGDDGNEEEGTLEGTPLVGDVNGESLLNPSQWNMRQAEVSQETIEAMAAGAAITGNSTVDAILREGLHRHLKKL</sequence>
<reference evidence="2" key="1">
    <citation type="submission" date="2021-01" db="EMBL/GenBank/DDBJ databases">
        <authorList>
            <person name="Corre E."/>
            <person name="Pelletier E."/>
            <person name="Niang G."/>
            <person name="Scheremetjew M."/>
            <person name="Finn R."/>
            <person name="Kale V."/>
            <person name="Holt S."/>
            <person name="Cochrane G."/>
            <person name="Meng A."/>
            <person name="Brown T."/>
            <person name="Cohen L."/>
        </authorList>
    </citation>
    <scope>NUCLEOTIDE SEQUENCE</scope>
    <source>
        <strain evidence="2">CCMP1381</strain>
    </source>
</reference>
<evidence type="ECO:0000313" key="2">
    <source>
        <dbReference type="EMBL" id="CAD9440852.1"/>
    </source>
</evidence>
<name>A0A7S2D0G0_9STRA</name>
<evidence type="ECO:0000256" key="1">
    <source>
        <dbReference type="SAM" id="MobiDB-lite"/>
    </source>
</evidence>
<organism evidence="2">
    <name type="scientific">Octactis speculum</name>
    <dbReference type="NCBI Taxonomy" id="3111310"/>
    <lineage>
        <taxon>Eukaryota</taxon>
        <taxon>Sar</taxon>
        <taxon>Stramenopiles</taxon>
        <taxon>Ochrophyta</taxon>
        <taxon>Dictyochophyceae</taxon>
        <taxon>Dictyochales</taxon>
        <taxon>Dictyochaceae</taxon>
        <taxon>Octactis</taxon>
    </lineage>
</organism>
<accession>A0A7S2D0G0</accession>
<gene>
    <name evidence="2" type="ORF">DSPE1174_LOCUS18438</name>
</gene>
<dbReference type="SUPFAM" id="SSF52058">
    <property type="entry name" value="L domain-like"/>
    <property type="match status" value="1"/>
</dbReference>
<proteinExistence type="predicted"/>
<protein>
    <submittedName>
        <fullName evidence="2">Uncharacterized protein</fullName>
    </submittedName>
</protein>